<comment type="caution">
    <text evidence="3">The sequence shown here is derived from an EMBL/GenBank/DDBJ whole genome shotgun (WGS) entry which is preliminary data.</text>
</comment>
<evidence type="ECO:0000313" key="4">
    <source>
        <dbReference type="Proteomes" id="UP000727456"/>
    </source>
</evidence>
<dbReference type="InterPro" id="IPR031571">
    <property type="entry name" value="RcpC_dom"/>
</dbReference>
<evidence type="ECO:0000256" key="1">
    <source>
        <dbReference type="SAM" id="SignalP"/>
    </source>
</evidence>
<evidence type="ECO:0000313" key="3">
    <source>
        <dbReference type="EMBL" id="NIJ06996.1"/>
    </source>
</evidence>
<dbReference type="InterPro" id="IPR017592">
    <property type="entry name" value="Pilus_assmbl_Flp-typ_CpaB"/>
</dbReference>
<evidence type="ECO:0000259" key="2">
    <source>
        <dbReference type="SMART" id="SM00858"/>
    </source>
</evidence>
<dbReference type="Proteomes" id="UP000727456">
    <property type="component" value="Unassembled WGS sequence"/>
</dbReference>
<proteinExistence type="predicted"/>
<sequence>MNPRKVMVMAGALIFALCCALFARNLVSGEAAAPANAALPAPAPLGPEVLVAIRTLTPGTIVTPDAFRYQPWPKDLVEKAYFVRGEQAVQSINGSVVRYPVTAGQPLTQGALVSPGDRGFLAAALGPGMRAVTISVSAQSGVAGFIFPGDRVDLLLTQTVNGGGDGQPLRTTETIVQNMRVLATDQHTDKTVNDAGKTQVAIFSNVTVEATPKIGEKIAVAQALGTLSLALRPIADDRMELERQIAAGEINVPEVNNGKAEQQMLLQVASRPIESDTVTTGADVSRFQRSNVPGKASAPVAAPAPTAPSLFRPRGGTIAIARGQTVTETPVGGMN</sequence>
<protein>
    <submittedName>
        <fullName evidence="3">Pilus assembly protein CpaB</fullName>
    </submittedName>
</protein>
<name>A0ABX0TNI4_9SPHN</name>
<accession>A0ABX0TNI4</accession>
<dbReference type="InterPro" id="IPR013974">
    <property type="entry name" value="SAF"/>
</dbReference>
<dbReference type="Pfam" id="PF16976">
    <property type="entry name" value="RcpC"/>
    <property type="match status" value="1"/>
</dbReference>
<gene>
    <name evidence="3" type="ORF">FHS31_000578</name>
</gene>
<feature type="signal peptide" evidence="1">
    <location>
        <begin position="1"/>
        <end position="23"/>
    </location>
</feature>
<organism evidence="3 4">
    <name type="scientific">Sphingomonas vulcanisoli</name>
    <dbReference type="NCBI Taxonomy" id="1658060"/>
    <lineage>
        <taxon>Bacteria</taxon>
        <taxon>Pseudomonadati</taxon>
        <taxon>Pseudomonadota</taxon>
        <taxon>Alphaproteobacteria</taxon>
        <taxon>Sphingomonadales</taxon>
        <taxon>Sphingomonadaceae</taxon>
        <taxon>Sphingomonas</taxon>
    </lineage>
</organism>
<feature type="domain" description="SAF" evidence="2">
    <location>
        <begin position="47"/>
        <end position="113"/>
    </location>
</feature>
<keyword evidence="4" id="KW-1185">Reference proteome</keyword>
<keyword evidence="1" id="KW-0732">Signal</keyword>
<dbReference type="SMART" id="SM00858">
    <property type="entry name" value="SAF"/>
    <property type="match status" value="1"/>
</dbReference>
<feature type="chain" id="PRO_5047504694" evidence="1">
    <location>
        <begin position="24"/>
        <end position="335"/>
    </location>
</feature>
<dbReference type="Pfam" id="PF08666">
    <property type="entry name" value="SAF"/>
    <property type="match status" value="1"/>
</dbReference>
<reference evidence="3 4" key="1">
    <citation type="submission" date="2020-03" db="EMBL/GenBank/DDBJ databases">
        <title>Genomic Encyclopedia of Type Strains, Phase III (KMG-III): the genomes of soil and plant-associated and newly described type strains.</title>
        <authorList>
            <person name="Whitman W."/>
        </authorList>
    </citation>
    <scope>NUCLEOTIDE SEQUENCE [LARGE SCALE GENOMIC DNA]</scope>
    <source>
        <strain evidence="3 4">CECT 8804</strain>
    </source>
</reference>
<dbReference type="EMBL" id="JAAOZC010000001">
    <property type="protein sequence ID" value="NIJ06996.1"/>
    <property type="molecule type" value="Genomic_DNA"/>
</dbReference>
<dbReference type="CDD" id="cd11614">
    <property type="entry name" value="SAF_CpaB_FlgA_like"/>
    <property type="match status" value="1"/>
</dbReference>
<dbReference type="RefSeq" id="WP_167071817.1">
    <property type="nucleotide sequence ID" value="NZ_JAAOZC010000001.1"/>
</dbReference>
<dbReference type="NCBIfam" id="TIGR03177">
    <property type="entry name" value="pilus_cpaB"/>
    <property type="match status" value="1"/>
</dbReference>